<protein>
    <submittedName>
        <fullName evidence="2">DUF4440 domain-containing protein</fullName>
    </submittedName>
</protein>
<dbReference type="SUPFAM" id="SSF54427">
    <property type="entry name" value="NTF2-like"/>
    <property type="match status" value="1"/>
</dbReference>
<comment type="caution">
    <text evidence="2">The sequence shown here is derived from an EMBL/GenBank/DDBJ whole genome shotgun (WGS) entry which is preliminary data.</text>
</comment>
<dbReference type="Proteomes" id="UP000249061">
    <property type="component" value="Unassembled WGS sequence"/>
</dbReference>
<dbReference type="NCBIfam" id="TIGR02246">
    <property type="entry name" value="SgcJ/EcaC family oxidoreductase"/>
    <property type="match status" value="1"/>
</dbReference>
<proteinExistence type="predicted"/>
<dbReference type="EMBL" id="QFQP01000031">
    <property type="protein sequence ID" value="PZR07418.1"/>
    <property type="molecule type" value="Genomic_DNA"/>
</dbReference>
<name>A0A2W5UET7_9BACT</name>
<dbReference type="InterPro" id="IPR027843">
    <property type="entry name" value="DUF4440"/>
</dbReference>
<reference evidence="2 3" key="1">
    <citation type="submission" date="2017-08" db="EMBL/GenBank/DDBJ databases">
        <title>Infants hospitalized years apart are colonized by the same room-sourced microbial strains.</title>
        <authorList>
            <person name="Brooks B."/>
            <person name="Olm M.R."/>
            <person name="Firek B.A."/>
            <person name="Baker R."/>
            <person name="Thomas B.C."/>
            <person name="Morowitz M.J."/>
            <person name="Banfield J.F."/>
        </authorList>
    </citation>
    <scope>NUCLEOTIDE SEQUENCE [LARGE SCALE GENOMIC DNA]</scope>
    <source>
        <strain evidence="2">S2_003_000_R2_14</strain>
    </source>
</reference>
<dbReference type="InterPro" id="IPR011944">
    <property type="entry name" value="Steroid_delta5-4_isomerase"/>
</dbReference>
<dbReference type="Gene3D" id="3.10.450.50">
    <property type="match status" value="1"/>
</dbReference>
<sequence length="141" mass="14864">MAHSICASARIAKHASAHYFSRMTNTPTDIPAAFAAAFNSGSVDALLALYRNDAVFIPDGTTQLTGAGIREALNGFLALKGPIDMKLVRVVEGPDTAVVIADWSLKTPDGNTLTGRTNDVVSRGTDGAWRYVVDAPFGIKA</sequence>
<dbReference type="Pfam" id="PF14534">
    <property type="entry name" value="DUF4440"/>
    <property type="match status" value="1"/>
</dbReference>
<evidence type="ECO:0000259" key="1">
    <source>
        <dbReference type="Pfam" id="PF14534"/>
    </source>
</evidence>
<feature type="domain" description="DUF4440" evidence="1">
    <location>
        <begin position="32"/>
        <end position="130"/>
    </location>
</feature>
<accession>A0A2W5UET7</accession>
<evidence type="ECO:0000313" key="3">
    <source>
        <dbReference type="Proteomes" id="UP000249061"/>
    </source>
</evidence>
<organism evidence="2 3">
    <name type="scientific">Archangium gephyra</name>
    <dbReference type="NCBI Taxonomy" id="48"/>
    <lineage>
        <taxon>Bacteria</taxon>
        <taxon>Pseudomonadati</taxon>
        <taxon>Myxococcota</taxon>
        <taxon>Myxococcia</taxon>
        <taxon>Myxococcales</taxon>
        <taxon>Cystobacterineae</taxon>
        <taxon>Archangiaceae</taxon>
        <taxon>Archangium</taxon>
    </lineage>
</organism>
<dbReference type="AlphaFoldDB" id="A0A2W5UET7"/>
<evidence type="ECO:0000313" key="2">
    <source>
        <dbReference type="EMBL" id="PZR07418.1"/>
    </source>
</evidence>
<dbReference type="CDD" id="cd00531">
    <property type="entry name" value="NTF2_like"/>
    <property type="match status" value="1"/>
</dbReference>
<dbReference type="InterPro" id="IPR032710">
    <property type="entry name" value="NTF2-like_dom_sf"/>
</dbReference>
<gene>
    <name evidence="2" type="ORF">DI536_27585</name>
</gene>